<evidence type="ECO:0000256" key="3">
    <source>
        <dbReference type="ARBA" id="ARBA00022827"/>
    </source>
</evidence>
<dbReference type="Gene3D" id="3.40.30.120">
    <property type="match status" value="1"/>
</dbReference>
<name>A0A084BAI4_STACB</name>
<keyword evidence="7" id="KW-1185">Reference proteome</keyword>
<dbReference type="PANTHER" id="PTHR43004">
    <property type="entry name" value="TRK SYSTEM POTASSIUM UPTAKE PROTEIN"/>
    <property type="match status" value="1"/>
</dbReference>
<evidence type="ECO:0000259" key="5">
    <source>
        <dbReference type="Pfam" id="PF01494"/>
    </source>
</evidence>
<evidence type="ECO:0000313" key="6">
    <source>
        <dbReference type="EMBL" id="KEY74563.1"/>
    </source>
</evidence>
<dbReference type="PRINTS" id="PR00420">
    <property type="entry name" value="RNGMNOXGNASE"/>
</dbReference>
<comment type="cofactor">
    <cofactor evidence="1">
        <name>FAD</name>
        <dbReference type="ChEBI" id="CHEBI:57692"/>
    </cofactor>
</comment>
<dbReference type="EMBL" id="KL647507">
    <property type="protein sequence ID" value="KEY74563.1"/>
    <property type="molecule type" value="Genomic_DNA"/>
</dbReference>
<dbReference type="Pfam" id="PF01494">
    <property type="entry name" value="FAD_binding_3"/>
    <property type="match status" value="1"/>
</dbReference>
<dbReference type="Proteomes" id="UP000028045">
    <property type="component" value="Unassembled WGS sequence"/>
</dbReference>
<dbReference type="InterPro" id="IPR036188">
    <property type="entry name" value="FAD/NAD-bd_sf"/>
</dbReference>
<dbReference type="Gene3D" id="3.50.50.60">
    <property type="entry name" value="FAD/NAD(P)-binding domain"/>
    <property type="match status" value="1"/>
</dbReference>
<sequence>MTSVSSHDVTGTGRAILPASAVPGAHRSANKFFSTPETPVLIVGGGPIGVTCGILLARYGIRNTIIEKHANGLDLPKAHVLGSRTLEIFRQAGFDIHRLRKIGSNPEDSGLVRFATSLIGYELGKIIIGSDSKEDLAFTPESLANVPQPRLEDYLYEVAAQTGFITLWRGIEWRSSSVNSNGLEESILFNRRTLNTIRMQSKYLLACDGANASSRLKLDIPFPDLPGQPVIKTHYVTVYFEADMSHLSSGILFFIISPSRIGTFIAYDRASTWAFVMIYDPANTPASVFTDDYCRSAIATAIGKPIPFKILSTTIWSTHPRVAKQYRSSTHPNAFLLGDAAHTFPPTGGLGLNTGIADAHNLAWKIFAAENSWTTDACRLLDSYQSERRPVALANAQQSYVNQRALAELVEFILSIVGGVESPITDSQSLDMLEKAVLKNKSHFQAIGLDIGYVYGQEPDGILPVGEYVPGCFPGARLPHAWVKVGAETRSTLDLADGHSFLVLATRGFASAESLPLVCNLGPRRIPVKTFRLGVDFFDSEGRWSKLMNMNVNETAILVRPDQHIVCQAQDMNRLTEELYAYLDFSR</sequence>
<accession>A0A084BAI4</accession>
<dbReference type="InterPro" id="IPR050641">
    <property type="entry name" value="RIFMO-like"/>
</dbReference>
<keyword evidence="3" id="KW-0274">FAD</keyword>
<feature type="domain" description="FAD-binding" evidence="5">
    <location>
        <begin position="37"/>
        <end position="398"/>
    </location>
</feature>
<dbReference type="SUPFAM" id="SSF51905">
    <property type="entry name" value="FAD/NAD(P)-binding domain"/>
    <property type="match status" value="1"/>
</dbReference>
<dbReference type="Pfam" id="PF21274">
    <property type="entry name" value="Rng_hyd_C"/>
    <property type="match status" value="1"/>
</dbReference>
<dbReference type="InterPro" id="IPR002938">
    <property type="entry name" value="FAD-bd"/>
</dbReference>
<keyword evidence="4" id="KW-0560">Oxidoreductase</keyword>
<dbReference type="AlphaFoldDB" id="A0A084BAI4"/>
<protein>
    <recommendedName>
        <fullName evidence="5">FAD-binding domain-containing protein</fullName>
    </recommendedName>
</protein>
<evidence type="ECO:0000256" key="2">
    <source>
        <dbReference type="ARBA" id="ARBA00022630"/>
    </source>
</evidence>
<organism evidence="6 7">
    <name type="scientific">Stachybotrys chartarum (strain CBS 109288 / IBT 7711)</name>
    <name type="common">Toxic black mold</name>
    <name type="synonym">Stilbospora chartarum</name>
    <dbReference type="NCBI Taxonomy" id="1280523"/>
    <lineage>
        <taxon>Eukaryota</taxon>
        <taxon>Fungi</taxon>
        <taxon>Dikarya</taxon>
        <taxon>Ascomycota</taxon>
        <taxon>Pezizomycotina</taxon>
        <taxon>Sordariomycetes</taxon>
        <taxon>Hypocreomycetidae</taxon>
        <taxon>Hypocreales</taxon>
        <taxon>Stachybotryaceae</taxon>
        <taxon>Stachybotrys</taxon>
    </lineage>
</organism>
<evidence type="ECO:0000256" key="4">
    <source>
        <dbReference type="ARBA" id="ARBA00023002"/>
    </source>
</evidence>
<proteinExistence type="predicted"/>
<dbReference type="GO" id="GO:0016709">
    <property type="term" value="F:oxidoreductase activity, acting on paired donors, with incorporation or reduction of molecular oxygen, NAD(P)H as one donor, and incorporation of one atom of oxygen"/>
    <property type="evidence" value="ECO:0007669"/>
    <property type="project" value="UniProtKB-ARBA"/>
</dbReference>
<gene>
    <name evidence="6" type="ORF">S7711_07166</name>
</gene>
<evidence type="ECO:0000256" key="1">
    <source>
        <dbReference type="ARBA" id="ARBA00001974"/>
    </source>
</evidence>
<dbReference type="OrthoDB" id="2690153at2759"/>
<dbReference type="GO" id="GO:0071949">
    <property type="term" value="F:FAD binding"/>
    <property type="evidence" value="ECO:0007669"/>
    <property type="project" value="InterPro"/>
</dbReference>
<keyword evidence="2" id="KW-0285">Flavoprotein</keyword>
<evidence type="ECO:0000313" key="7">
    <source>
        <dbReference type="Proteomes" id="UP000028045"/>
    </source>
</evidence>
<dbReference type="PANTHER" id="PTHR43004:SF19">
    <property type="entry name" value="BINDING MONOOXYGENASE, PUTATIVE (JCVI)-RELATED"/>
    <property type="match status" value="1"/>
</dbReference>
<dbReference type="HOGENOM" id="CLU_009665_14_3_1"/>
<reference evidence="6 7" key="1">
    <citation type="journal article" date="2014" name="BMC Genomics">
        <title>Comparative genome sequencing reveals chemotype-specific gene clusters in the toxigenic black mold Stachybotrys.</title>
        <authorList>
            <person name="Semeiks J."/>
            <person name="Borek D."/>
            <person name="Otwinowski Z."/>
            <person name="Grishin N.V."/>
        </authorList>
    </citation>
    <scope>NUCLEOTIDE SEQUENCE [LARGE SCALE GENOMIC DNA]</scope>
    <source>
        <strain evidence="7">CBS 109288 / IBT 7711</strain>
    </source>
</reference>
<dbReference type="Gene3D" id="3.30.9.10">
    <property type="entry name" value="D-Amino Acid Oxidase, subunit A, domain 2"/>
    <property type="match status" value="1"/>
</dbReference>